<dbReference type="RefSeq" id="WP_407592132.1">
    <property type="nucleotide sequence ID" value="NZ_JBHDIY010000002.1"/>
</dbReference>
<proteinExistence type="predicted"/>
<keyword evidence="2" id="KW-1185">Reference proteome</keyword>
<reference evidence="1 2" key="1">
    <citation type="submission" date="2024-08" db="EMBL/GenBank/DDBJ databases">
        <title>Tateyamaria sp. nov., isolated from marine algae.</title>
        <authorList>
            <person name="Choi B.J."/>
            <person name="Kim J.M."/>
            <person name="Lee J.K."/>
            <person name="Choi D.G."/>
            <person name="Bayburt H."/>
            <person name="Baek J.H."/>
            <person name="Han D.M."/>
            <person name="Jeon C.O."/>
        </authorList>
    </citation>
    <scope>NUCLEOTIDE SEQUENCE [LARGE SCALE GENOMIC DNA]</scope>
    <source>
        <strain evidence="1 2">KMU-156</strain>
    </source>
</reference>
<sequence length="91" mass="9803">MVSQTFEVTPEQAAIALRLAQNNGAVARAFCTSATTGLLRSVPGFEDIGQTMFPTRLMEQLATRPGVVEEKYFEDDEGGILEGVEGIVLPD</sequence>
<dbReference type="EMBL" id="JBHDIY010000002">
    <property type="protein sequence ID" value="MFL4470268.1"/>
    <property type="molecule type" value="Genomic_DNA"/>
</dbReference>
<organism evidence="1 2">
    <name type="scientific">Tateyamaria armeniaca</name>
    <dbReference type="NCBI Taxonomy" id="2518930"/>
    <lineage>
        <taxon>Bacteria</taxon>
        <taxon>Pseudomonadati</taxon>
        <taxon>Pseudomonadota</taxon>
        <taxon>Alphaproteobacteria</taxon>
        <taxon>Rhodobacterales</taxon>
        <taxon>Roseobacteraceae</taxon>
        <taxon>Tateyamaria</taxon>
    </lineage>
</organism>
<comment type="caution">
    <text evidence="1">The sequence shown here is derived from an EMBL/GenBank/DDBJ whole genome shotgun (WGS) entry which is preliminary data.</text>
</comment>
<gene>
    <name evidence="1" type="ORF">ACERZ8_10435</name>
</gene>
<name>A0ABW8UYP1_9RHOB</name>
<protein>
    <submittedName>
        <fullName evidence="1">Uncharacterized protein</fullName>
    </submittedName>
</protein>
<dbReference type="Proteomes" id="UP001627408">
    <property type="component" value="Unassembled WGS sequence"/>
</dbReference>
<evidence type="ECO:0000313" key="2">
    <source>
        <dbReference type="Proteomes" id="UP001627408"/>
    </source>
</evidence>
<evidence type="ECO:0000313" key="1">
    <source>
        <dbReference type="EMBL" id="MFL4470268.1"/>
    </source>
</evidence>
<accession>A0ABW8UYP1</accession>